<accession>A0A381ZIH9</accession>
<dbReference type="Gene3D" id="3.30.70.100">
    <property type="match status" value="1"/>
</dbReference>
<name>A0A381ZIH9_9ZZZZ</name>
<dbReference type="InterPro" id="IPR011008">
    <property type="entry name" value="Dimeric_a/b-barrel"/>
</dbReference>
<dbReference type="EMBL" id="UINC01021461">
    <property type="protein sequence ID" value="SVA89050.1"/>
    <property type="molecule type" value="Genomic_DNA"/>
</dbReference>
<dbReference type="GO" id="GO:0016491">
    <property type="term" value="F:oxidoreductase activity"/>
    <property type="evidence" value="ECO:0007669"/>
    <property type="project" value="InterPro"/>
</dbReference>
<organism evidence="2">
    <name type="scientific">marine metagenome</name>
    <dbReference type="NCBI Taxonomy" id="408172"/>
    <lineage>
        <taxon>unclassified sequences</taxon>
        <taxon>metagenomes</taxon>
        <taxon>ecological metagenomes</taxon>
    </lineage>
</organism>
<sequence>MFKAVILLKRREDSSVQEFRSWWIGEHAPLARQLPGVKRICFNVVESEEALYDGISELWFETEKDFEAAYRSDIGKTVAADSMAHVSRRDRMFVKENVLEPTE</sequence>
<proteinExistence type="predicted"/>
<evidence type="ECO:0000313" key="2">
    <source>
        <dbReference type="EMBL" id="SVA89050.1"/>
    </source>
</evidence>
<feature type="domain" description="EthD" evidence="1">
    <location>
        <begin position="12"/>
        <end position="83"/>
    </location>
</feature>
<evidence type="ECO:0000259" key="1">
    <source>
        <dbReference type="Pfam" id="PF07110"/>
    </source>
</evidence>
<dbReference type="InterPro" id="IPR009799">
    <property type="entry name" value="EthD_dom"/>
</dbReference>
<dbReference type="Pfam" id="PF07110">
    <property type="entry name" value="EthD"/>
    <property type="match status" value="1"/>
</dbReference>
<dbReference type="NCBIfam" id="TIGR02118">
    <property type="entry name" value="EthD family reductase"/>
    <property type="match status" value="1"/>
</dbReference>
<dbReference type="SUPFAM" id="SSF54909">
    <property type="entry name" value="Dimeric alpha+beta barrel"/>
    <property type="match status" value="1"/>
</dbReference>
<gene>
    <name evidence="2" type="ORF">METZ01_LOCUS141904</name>
</gene>
<reference evidence="2" key="1">
    <citation type="submission" date="2018-05" db="EMBL/GenBank/DDBJ databases">
        <authorList>
            <person name="Lanie J.A."/>
            <person name="Ng W.-L."/>
            <person name="Kazmierczak K.M."/>
            <person name="Andrzejewski T.M."/>
            <person name="Davidsen T.M."/>
            <person name="Wayne K.J."/>
            <person name="Tettelin H."/>
            <person name="Glass J.I."/>
            <person name="Rusch D."/>
            <person name="Podicherti R."/>
            <person name="Tsui H.-C.T."/>
            <person name="Winkler M.E."/>
        </authorList>
    </citation>
    <scope>NUCLEOTIDE SEQUENCE</scope>
</reference>
<dbReference type="AlphaFoldDB" id="A0A381ZIH9"/>
<protein>
    <recommendedName>
        <fullName evidence="1">EthD domain-containing protein</fullName>
    </recommendedName>
</protein>